<reference evidence="2" key="1">
    <citation type="submission" date="2023-10" db="EMBL/GenBank/DDBJ databases">
        <title>Genome sequence of Blautia coccoides DSM 935.</title>
        <authorList>
            <person name="Boeer T."/>
            <person name="Bengelsdorf F.R."/>
            <person name="Daniel R."/>
            <person name="Poehlein A."/>
        </authorList>
    </citation>
    <scope>NUCLEOTIDE SEQUENCE [LARGE SCALE GENOMIC DNA]</scope>
    <source>
        <strain evidence="2">DSM 935</strain>
    </source>
</reference>
<dbReference type="Pfam" id="PF23870">
    <property type="entry name" value="DUF7225"/>
    <property type="match status" value="1"/>
</dbReference>
<organism evidence="2 3">
    <name type="scientific">Blautia producta</name>
    <dbReference type="NCBI Taxonomy" id="33035"/>
    <lineage>
        <taxon>Bacteria</taxon>
        <taxon>Bacillati</taxon>
        <taxon>Bacillota</taxon>
        <taxon>Clostridia</taxon>
        <taxon>Lachnospirales</taxon>
        <taxon>Lachnospiraceae</taxon>
        <taxon>Blautia</taxon>
    </lineage>
</organism>
<proteinExistence type="predicted"/>
<evidence type="ECO:0000259" key="1">
    <source>
        <dbReference type="Pfam" id="PF23870"/>
    </source>
</evidence>
<dbReference type="InterPro" id="IPR055649">
    <property type="entry name" value="DUF7225"/>
</dbReference>
<protein>
    <recommendedName>
        <fullName evidence="1">DUF7225 domain-containing protein</fullName>
    </recommendedName>
</protein>
<feature type="domain" description="DUF7225" evidence="1">
    <location>
        <begin position="3"/>
        <end position="109"/>
    </location>
</feature>
<dbReference type="EMBL" id="CP136422">
    <property type="protein sequence ID" value="WPX74241.1"/>
    <property type="molecule type" value="Genomic_DNA"/>
</dbReference>
<name>A0ABZ0UG24_9FIRM</name>
<accession>A0ABZ0UG24</accession>
<keyword evidence="3" id="KW-1185">Reference proteome</keyword>
<gene>
    <name evidence="2" type="ORF">BLCOC_25970</name>
</gene>
<evidence type="ECO:0000313" key="2">
    <source>
        <dbReference type="EMBL" id="WPX74241.1"/>
    </source>
</evidence>
<evidence type="ECO:0000313" key="3">
    <source>
        <dbReference type="Proteomes" id="UP001325248"/>
    </source>
</evidence>
<dbReference type="Proteomes" id="UP001325248">
    <property type="component" value="Chromosome"/>
</dbReference>
<sequence>MKIEEKVTEVINDYVSSNGTSSEMNREQLYQLVTANYPMNKNSFLPADYCYNRTNEGIDFEKHVHLFARTDEGNYLILGEDYSYSGPVYYRRRGETEDSVCGIWTNGVYEAGIPIAGTTELRLNDLLSGVKTALKTIPVTVATSGKAVLVRFQELFVCGVNVEEEVYKIYSVTSDWVDCTSYHCDSAEDGTWYYYLETIDECIGEVQRLVMFVAQKNNIQVN</sequence>